<evidence type="ECO:0000256" key="1">
    <source>
        <dbReference type="SAM" id="MobiDB-lite"/>
    </source>
</evidence>
<dbReference type="InterPro" id="IPR029063">
    <property type="entry name" value="SAM-dependent_MTases_sf"/>
</dbReference>
<dbReference type="Proteomes" id="UP000008021">
    <property type="component" value="Chromosome 5"/>
</dbReference>
<feature type="region of interest" description="Disordered" evidence="1">
    <location>
        <begin position="1"/>
        <end position="58"/>
    </location>
</feature>
<sequence>MWSGDTPVHRAVPQPPSPDHMEGVASGGAGRHCHVPPLGMSSPSPSAPPLPLPSPPPHAAAAIAADSRLRLPASGSDLDVVAILDSVTMSGSRDVSIPTTFCIATKNLRASELGSATMSTAAHTSTDDNLISKACVEEKGKLGKFVSEEIDRLQRAPVMLCGCCSHGLQDYIGFRMIVHEEYHIPERAVAWDMLRMYNDFIDSEQRRRIERLELFDEFEDCHMMQLALEET</sequence>
<protein>
    <submittedName>
        <fullName evidence="2">Uncharacterized protein</fullName>
    </submittedName>
</protein>
<reference evidence="2" key="2">
    <citation type="submission" date="2018-05" db="EMBL/GenBank/DDBJ databases">
        <title>OmerRS3 (Oryza meridionalis Reference Sequence Version 3).</title>
        <authorList>
            <person name="Zhang J."/>
            <person name="Kudrna D."/>
            <person name="Lee S."/>
            <person name="Talag J."/>
            <person name="Welchert J."/>
            <person name="Wing R.A."/>
        </authorList>
    </citation>
    <scope>NUCLEOTIDE SEQUENCE [LARGE SCALE GENOMIC DNA]</scope>
    <source>
        <strain evidence="2">OR44</strain>
    </source>
</reference>
<feature type="compositionally biased region" description="Pro residues" evidence="1">
    <location>
        <begin position="45"/>
        <end position="58"/>
    </location>
</feature>
<keyword evidence="3" id="KW-1185">Reference proteome</keyword>
<reference evidence="2" key="1">
    <citation type="submission" date="2015-04" db="UniProtKB">
        <authorList>
            <consortium name="EnsemblPlants"/>
        </authorList>
    </citation>
    <scope>IDENTIFICATION</scope>
</reference>
<evidence type="ECO:0000313" key="3">
    <source>
        <dbReference type="Proteomes" id="UP000008021"/>
    </source>
</evidence>
<evidence type="ECO:0000313" key="2">
    <source>
        <dbReference type="EnsemblPlants" id="OMERI05G09140.1"/>
    </source>
</evidence>
<dbReference type="Gramene" id="OMERI05G09140.1">
    <property type="protein sequence ID" value="OMERI05G09140.1"/>
    <property type="gene ID" value="OMERI05G09140"/>
</dbReference>
<dbReference type="Gramene" id="OMERI05G09140.5">
    <property type="protein sequence ID" value="OMERI05G09140.5"/>
    <property type="gene ID" value="OMERI05G09140"/>
</dbReference>
<organism evidence="2">
    <name type="scientific">Oryza meridionalis</name>
    <dbReference type="NCBI Taxonomy" id="40149"/>
    <lineage>
        <taxon>Eukaryota</taxon>
        <taxon>Viridiplantae</taxon>
        <taxon>Streptophyta</taxon>
        <taxon>Embryophyta</taxon>
        <taxon>Tracheophyta</taxon>
        <taxon>Spermatophyta</taxon>
        <taxon>Magnoliopsida</taxon>
        <taxon>Liliopsida</taxon>
        <taxon>Poales</taxon>
        <taxon>Poaceae</taxon>
        <taxon>BOP clade</taxon>
        <taxon>Oryzoideae</taxon>
        <taxon>Oryzeae</taxon>
        <taxon>Oryzinae</taxon>
        <taxon>Oryza</taxon>
    </lineage>
</organism>
<name>A0A0E0DPG1_9ORYZ</name>
<dbReference type="Gene3D" id="3.40.50.150">
    <property type="entry name" value="Vaccinia Virus protein VP39"/>
    <property type="match status" value="1"/>
</dbReference>
<dbReference type="EnsemblPlants" id="OMERI05G09140.1">
    <property type="protein sequence ID" value="OMERI05G09140.1"/>
    <property type="gene ID" value="OMERI05G09140"/>
</dbReference>
<accession>A0A0E0DPG1</accession>
<proteinExistence type="predicted"/>
<dbReference type="EnsemblPlants" id="OMERI05G09140.5">
    <property type="protein sequence ID" value="OMERI05G09140.5"/>
    <property type="gene ID" value="OMERI05G09140"/>
</dbReference>
<dbReference type="AlphaFoldDB" id="A0A0E0DPG1"/>